<feature type="transmembrane region" description="Helical" evidence="1">
    <location>
        <begin position="46"/>
        <end position="66"/>
    </location>
</feature>
<dbReference type="InterPro" id="IPR010380">
    <property type="entry name" value="DUF975"/>
</dbReference>
<evidence type="ECO:0000313" key="2">
    <source>
        <dbReference type="EMBL" id="PZX48685.1"/>
    </source>
</evidence>
<gene>
    <name evidence="2" type="ORF">LV85_03499</name>
</gene>
<evidence type="ECO:0000313" key="3">
    <source>
        <dbReference type="Proteomes" id="UP000248882"/>
    </source>
</evidence>
<evidence type="ECO:0000256" key="1">
    <source>
        <dbReference type="SAM" id="Phobius"/>
    </source>
</evidence>
<dbReference type="PANTHER" id="PTHR40076:SF1">
    <property type="entry name" value="MEMBRANE PROTEIN"/>
    <property type="match status" value="1"/>
</dbReference>
<feature type="transmembrane region" description="Helical" evidence="1">
    <location>
        <begin position="110"/>
        <end position="134"/>
    </location>
</feature>
<dbReference type="PANTHER" id="PTHR40076">
    <property type="entry name" value="MEMBRANE PROTEIN-RELATED"/>
    <property type="match status" value="1"/>
</dbReference>
<reference evidence="2 3" key="1">
    <citation type="submission" date="2018-06" db="EMBL/GenBank/DDBJ databases">
        <title>Genomic Encyclopedia of Archaeal and Bacterial Type Strains, Phase II (KMG-II): from individual species to whole genera.</title>
        <authorList>
            <person name="Goeker M."/>
        </authorList>
    </citation>
    <scope>NUCLEOTIDE SEQUENCE [LARGE SCALE GENOMIC DNA]</scope>
    <source>
        <strain evidence="2 3">DSM 19830</strain>
    </source>
</reference>
<keyword evidence="3" id="KW-1185">Reference proteome</keyword>
<keyword evidence="1" id="KW-0812">Transmembrane</keyword>
<name>A0A2W7RD70_9BACT</name>
<accession>A0A2W7RD70</accession>
<proteinExistence type="predicted"/>
<feature type="transmembrane region" description="Helical" evidence="1">
    <location>
        <begin position="172"/>
        <end position="199"/>
    </location>
</feature>
<feature type="transmembrane region" description="Helical" evidence="1">
    <location>
        <begin position="140"/>
        <end position="160"/>
    </location>
</feature>
<dbReference type="EMBL" id="QKZT01000018">
    <property type="protein sequence ID" value="PZX48685.1"/>
    <property type="molecule type" value="Genomic_DNA"/>
</dbReference>
<dbReference type="AlphaFoldDB" id="A0A2W7RD70"/>
<dbReference type="Proteomes" id="UP000248882">
    <property type="component" value="Unassembled WGS sequence"/>
</dbReference>
<sequence length="230" mass="26570">MPFTGKKLNTKKKMDQQKIQRIINSGVDFNIGVILSKAWEMFKSRAMFHIGFMVLIGAIQAAFTLYLPDYTFLYTIFLAPPLVCGYYFMANRQTQEEYIEFQNYFDGFKYWWNLISTNLISSILIVGGIILLIIPGVYLLVGYMFALLFVIFGGFDFWTSMELSRRMVHTNWLKFFLFGLALIALNIAGFLCLIVGLFITIPMTYLAVYILFEELTIDAVEDPKDNVIHL</sequence>
<organism evidence="2 3">
    <name type="scientific">Algoriphagus chordae</name>
    <dbReference type="NCBI Taxonomy" id="237019"/>
    <lineage>
        <taxon>Bacteria</taxon>
        <taxon>Pseudomonadati</taxon>
        <taxon>Bacteroidota</taxon>
        <taxon>Cytophagia</taxon>
        <taxon>Cytophagales</taxon>
        <taxon>Cyclobacteriaceae</taxon>
        <taxon>Algoriphagus</taxon>
    </lineage>
</organism>
<keyword evidence="1" id="KW-1133">Transmembrane helix</keyword>
<keyword evidence="1" id="KW-0472">Membrane</keyword>
<comment type="caution">
    <text evidence="2">The sequence shown here is derived from an EMBL/GenBank/DDBJ whole genome shotgun (WGS) entry which is preliminary data.</text>
</comment>
<feature type="transmembrane region" description="Helical" evidence="1">
    <location>
        <begin position="72"/>
        <end position="89"/>
    </location>
</feature>
<protein>
    <submittedName>
        <fullName evidence="2">Uncharacterized protein</fullName>
    </submittedName>
</protein>